<sequence>MYSIILNGKTVVSYIETELMPPDYEGEYINIETLPSGFKENFNKGRYTYENGDFIFHKYIPIKTPEEVMKDDIASLELTVSALTAENQMMANDHAALLLQLASKGAL</sequence>
<dbReference type="AlphaFoldDB" id="A0A1X7LWH4"/>
<dbReference type="Proteomes" id="UP000193834">
    <property type="component" value="Unassembled WGS sequence"/>
</dbReference>
<protein>
    <submittedName>
        <fullName evidence="1">Uncharacterized protein</fullName>
    </submittedName>
</protein>
<evidence type="ECO:0000313" key="1">
    <source>
        <dbReference type="EMBL" id="SMG58185.1"/>
    </source>
</evidence>
<dbReference type="STRING" id="1852522.SAMN06295960_4635"/>
<reference evidence="1 2" key="1">
    <citation type="submission" date="2017-04" db="EMBL/GenBank/DDBJ databases">
        <authorList>
            <person name="Afonso C.L."/>
            <person name="Miller P.J."/>
            <person name="Scott M.A."/>
            <person name="Spackman E."/>
            <person name="Goraichik I."/>
            <person name="Dimitrov K.M."/>
            <person name="Suarez D.L."/>
            <person name="Swayne D.E."/>
        </authorList>
    </citation>
    <scope>NUCLEOTIDE SEQUENCE [LARGE SCALE GENOMIC DNA]</scope>
    <source>
        <strain evidence="1 2">11</strain>
    </source>
</reference>
<keyword evidence="2" id="KW-1185">Reference proteome</keyword>
<organism evidence="1 2">
    <name type="scientific">Paenibacillus aquistagni</name>
    <dbReference type="NCBI Taxonomy" id="1852522"/>
    <lineage>
        <taxon>Bacteria</taxon>
        <taxon>Bacillati</taxon>
        <taxon>Bacillota</taxon>
        <taxon>Bacilli</taxon>
        <taxon>Bacillales</taxon>
        <taxon>Paenibacillaceae</taxon>
        <taxon>Paenibacillus</taxon>
    </lineage>
</organism>
<proteinExistence type="predicted"/>
<dbReference type="EMBL" id="FXAZ01000009">
    <property type="protein sequence ID" value="SMG58185.1"/>
    <property type="molecule type" value="Genomic_DNA"/>
</dbReference>
<name>A0A1X7LWH4_9BACL</name>
<accession>A0A1X7LWH4</accession>
<evidence type="ECO:0000313" key="2">
    <source>
        <dbReference type="Proteomes" id="UP000193834"/>
    </source>
</evidence>
<dbReference type="RefSeq" id="WP_085498507.1">
    <property type="nucleotide sequence ID" value="NZ_FXAZ01000009.1"/>
</dbReference>
<gene>
    <name evidence="1" type="ORF">SAMN06295960_4635</name>
</gene>